<evidence type="ECO:0000313" key="7">
    <source>
        <dbReference type="Proteomes" id="UP000305948"/>
    </source>
</evidence>
<dbReference type="EMBL" id="ML213504">
    <property type="protein sequence ID" value="TFK56162.1"/>
    <property type="molecule type" value="Genomic_DNA"/>
</dbReference>
<reference evidence="6 7" key="1">
    <citation type="journal article" date="2019" name="Nat. Ecol. Evol.">
        <title>Megaphylogeny resolves global patterns of mushroom evolution.</title>
        <authorList>
            <person name="Varga T."/>
            <person name="Krizsan K."/>
            <person name="Foldi C."/>
            <person name="Dima B."/>
            <person name="Sanchez-Garcia M."/>
            <person name="Sanchez-Ramirez S."/>
            <person name="Szollosi G.J."/>
            <person name="Szarkandi J.G."/>
            <person name="Papp V."/>
            <person name="Albert L."/>
            <person name="Andreopoulos W."/>
            <person name="Angelini C."/>
            <person name="Antonin V."/>
            <person name="Barry K.W."/>
            <person name="Bougher N.L."/>
            <person name="Buchanan P."/>
            <person name="Buyck B."/>
            <person name="Bense V."/>
            <person name="Catcheside P."/>
            <person name="Chovatia M."/>
            <person name="Cooper J."/>
            <person name="Damon W."/>
            <person name="Desjardin D."/>
            <person name="Finy P."/>
            <person name="Geml J."/>
            <person name="Haridas S."/>
            <person name="Hughes K."/>
            <person name="Justo A."/>
            <person name="Karasinski D."/>
            <person name="Kautmanova I."/>
            <person name="Kiss B."/>
            <person name="Kocsube S."/>
            <person name="Kotiranta H."/>
            <person name="LaButti K.M."/>
            <person name="Lechner B.E."/>
            <person name="Liimatainen K."/>
            <person name="Lipzen A."/>
            <person name="Lukacs Z."/>
            <person name="Mihaltcheva S."/>
            <person name="Morgado L.N."/>
            <person name="Niskanen T."/>
            <person name="Noordeloos M.E."/>
            <person name="Ohm R.A."/>
            <person name="Ortiz-Santana B."/>
            <person name="Ovrebo C."/>
            <person name="Racz N."/>
            <person name="Riley R."/>
            <person name="Savchenko A."/>
            <person name="Shiryaev A."/>
            <person name="Soop K."/>
            <person name="Spirin V."/>
            <person name="Szebenyi C."/>
            <person name="Tomsovsky M."/>
            <person name="Tulloss R.E."/>
            <person name="Uehling J."/>
            <person name="Grigoriev I.V."/>
            <person name="Vagvolgyi C."/>
            <person name="Papp T."/>
            <person name="Martin F.M."/>
            <person name="Miettinen O."/>
            <person name="Hibbett D.S."/>
            <person name="Nagy L.G."/>
        </authorList>
    </citation>
    <scope>NUCLEOTIDE SEQUENCE [LARGE SCALE GENOMIC DNA]</scope>
    <source>
        <strain evidence="6 7">OMC1185</strain>
    </source>
</reference>
<evidence type="ECO:0000256" key="3">
    <source>
        <dbReference type="ARBA" id="ARBA00023602"/>
    </source>
</evidence>
<gene>
    <name evidence="6" type="ORF">OE88DRAFT_1710371</name>
</gene>
<dbReference type="STRING" id="5364.A0A5C3NFL9"/>
<name>A0A5C3NFL9_9AGAM</name>
<dbReference type="AlphaFoldDB" id="A0A5C3NFL9"/>
<proteinExistence type="inferred from homology"/>
<organism evidence="6 7">
    <name type="scientific">Heliocybe sulcata</name>
    <dbReference type="NCBI Taxonomy" id="5364"/>
    <lineage>
        <taxon>Eukaryota</taxon>
        <taxon>Fungi</taxon>
        <taxon>Dikarya</taxon>
        <taxon>Basidiomycota</taxon>
        <taxon>Agaricomycotina</taxon>
        <taxon>Agaricomycetes</taxon>
        <taxon>Gloeophyllales</taxon>
        <taxon>Gloeophyllaceae</taxon>
        <taxon>Heliocybe</taxon>
    </lineage>
</organism>
<dbReference type="InterPro" id="IPR044059">
    <property type="entry name" value="Csn1/TTC4_wheel"/>
</dbReference>
<dbReference type="SMART" id="SM00028">
    <property type="entry name" value="TPR"/>
    <property type="match status" value="3"/>
</dbReference>
<keyword evidence="1" id="KW-0677">Repeat</keyword>
<comment type="similarity">
    <text evidence="3">Belongs to the TTC4 family.</text>
</comment>
<feature type="repeat" description="TPR" evidence="4">
    <location>
        <begin position="64"/>
        <end position="97"/>
    </location>
</feature>
<dbReference type="PROSITE" id="PS50005">
    <property type="entry name" value="TPR"/>
    <property type="match status" value="1"/>
</dbReference>
<dbReference type="Pfam" id="PF18972">
    <property type="entry name" value="Wheel"/>
    <property type="match status" value="1"/>
</dbReference>
<evidence type="ECO:0000256" key="2">
    <source>
        <dbReference type="ARBA" id="ARBA00022803"/>
    </source>
</evidence>
<protein>
    <submittedName>
        <fullName evidence="6">TPR-like protein</fullName>
    </submittedName>
</protein>
<dbReference type="PANTHER" id="PTHR46035">
    <property type="entry name" value="TETRATRICOPEPTIDE REPEAT PROTEIN 4"/>
    <property type="match status" value="1"/>
</dbReference>
<dbReference type="InterPro" id="IPR019734">
    <property type="entry name" value="TPR_rpt"/>
</dbReference>
<dbReference type="Proteomes" id="UP000305948">
    <property type="component" value="Unassembled WGS sequence"/>
</dbReference>
<feature type="domain" description="Cns1/TTC4 wheel" evidence="5">
    <location>
        <begin position="235"/>
        <end position="359"/>
    </location>
</feature>
<dbReference type="OrthoDB" id="1724687at2759"/>
<dbReference type="PANTHER" id="PTHR46035:SF1">
    <property type="entry name" value="TETRATRICOPEPTIDE REPEAT PROTEIN 4"/>
    <property type="match status" value="1"/>
</dbReference>
<keyword evidence="7" id="KW-1185">Reference proteome</keyword>
<dbReference type="GO" id="GO:0006457">
    <property type="term" value="P:protein folding"/>
    <property type="evidence" value="ECO:0007669"/>
    <property type="project" value="TreeGrafter"/>
</dbReference>
<dbReference type="GO" id="GO:0030544">
    <property type="term" value="F:Hsp70 protein binding"/>
    <property type="evidence" value="ECO:0007669"/>
    <property type="project" value="TreeGrafter"/>
</dbReference>
<keyword evidence="2 4" id="KW-0802">TPR repeat</keyword>
<dbReference type="Gene3D" id="1.25.40.10">
    <property type="entry name" value="Tetratricopeptide repeat domain"/>
    <property type="match status" value="1"/>
</dbReference>
<sequence length="365" mass="41021">MAVIDDAPVAGPQPVAQEDIDAKMKAFDAVPLFMKALPESDDSSDPSLDALQSLIYEGTPDEIAQNFKEQGNDYFKSKRYREALGFYTQGLDAKPADPAIVEALLCNRAACNLELQNYGSVLKDCSRALTANPECSKAYYRSALALLALEKLEEAMDCCERCLAYDGGNKGVLGVRERVAKKKEEAERRAREKMEKEMRVREGRVRMRKAFEERNLFVVHDPDAPANPYEPHFDPEDPSGQTLIFPVFFLYPQYATSDVIPTFVEDTPFALHISSMFPPTAPAPEWDQKGEYVDGNVVIYGITRRKRLLKVGKKMSLRDLCMAAKGKEGERDGLEVKDGCVTVVILPKGEEERKWVDEFKRTREA</sequence>
<dbReference type="CDD" id="cd21377">
    <property type="entry name" value="CTWD_Cns1-like"/>
    <property type="match status" value="1"/>
</dbReference>
<dbReference type="GO" id="GO:0051879">
    <property type="term" value="F:Hsp90 protein binding"/>
    <property type="evidence" value="ECO:0007669"/>
    <property type="project" value="InterPro"/>
</dbReference>
<accession>A0A5C3NFL9</accession>
<dbReference type="InterPro" id="IPR011990">
    <property type="entry name" value="TPR-like_helical_dom_sf"/>
</dbReference>
<evidence type="ECO:0000256" key="1">
    <source>
        <dbReference type="ARBA" id="ARBA00022737"/>
    </source>
</evidence>
<dbReference type="GO" id="GO:0005634">
    <property type="term" value="C:nucleus"/>
    <property type="evidence" value="ECO:0007669"/>
    <property type="project" value="TreeGrafter"/>
</dbReference>
<dbReference type="GO" id="GO:0005829">
    <property type="term" value="C:cytosol"/>
    <property type="evidence" value="ECO:0007669"/>
    <property type="project" value="TreeGrafter"/>
</dbReference>
<dbReference type="SUPFAM" id="SSF48452">
    <property type="entry name" value="TPR-like"/>
    <property type="match status" value="1"/>
</dbReference>
<evidence type="ECO:0000259" key="5">
    <source>
        <dbReference type="Pfam" id="PF18972"/>
    </source>
</evidence>
<evidence type="ECO:0000256" key="4">
    <source>
        <dbReference type="PROSITE-ProRule" id="PRU00339"/>
    </source>
</evidence>
<evidence type="ECO:0000313" key="6">
    <source>
        <dbReference type="EMBL" id="TFK56162.1"/>
    </source>
</evidence>